<keyword evidence="1" id="KW-0645">Protease</keyword>
<keyword evidence="8" id="KW-0239">DNA-directed DNA polymerase</keyword>
<evidence type="ECO:0000259" key="13">
    <source>
        <dbReference type="PROSITE" id="PS50994"/>
    </source>
</evidence>
<dbReference type="AlphaFoldDB" id="A0A8T1Z5E4"/>
<sequence length="924" mass="105953">MARGARGRGRPRGRGRDRVPAVAESVAQSATVERVAYSQRREQSLWALERKREREKERQRERKKERRRREEKKGEERLTGRVLVERRIDLANRLRCRRNFQGLRDLDHWLFKRRSRGNPLSDRYEIWWSCRRDLGPAWVQGRIASSSVNGSSRHFVGCELEEGRAVVGVEMARGARGRGRPRGRGRDRVPAVAESVAQSATVERVAYSHVNQEGQESEAGLSAGVAGIPAGTAGIAAGVAQAQDDRIANLLTLLLERLPERVPVQAPVVPPVVEVQPRVEVAEELPSYIRLMEQLRRIGTEFFRGGANPEDADAWRTRMEQNFQSIRCPERYRVDLAVHYLEGDAHLWWRGVAAMKVQVFTDHKSLKYIFTQPELNLRQRRWMELVADYDLEIAYHPGKANLVADALSRKRVVLARKQDMESLVCELGSLRLCVLSQEPLGLEAANQADRLSRVRLAQDKDEGLVNATREAGSEYQVSANGTILVHGRVCVPKDDDLRQEILSEAHASMFSIHPGATKMYRDLKRYYHWVGMKKDVANWVASCDTCQLVKAEHQVPSGLLQSLPIPEWKWDMITMDFVVGLPISRTKDAIWVIVDRLTKSARFLAIKKTDGAAVLAKKYVSEIVRLYGVPVSIVSDRDPKFTSDFWNVFQAEMGTKVHMSTAYHPQTDGQSERTIQTLEDLLRMCVLDWGGHWVDHLGLVEFAYNNSYQASIGMAPYEALYGRPCRTPLCWTQVGERSTLGASFVQETTEKIRVLKLNMKEAQDRQKSYADKRRKELEFEVGDRVYLKMAMLRGPNRSITETKLSPRYMGPFRIIDRVGPVAYRLELPEIMQAFHKVFHVSMLKKCLHKDDEVVAEIPSDLQPNMTLEMRPVKVLERRVKELRRKRIPMMRVLRDCDGVQEETWEPETRMKARFKKWFEKQAEA</sequence>
<reference evidence="14 15" key="1">
    <citation type="submission" date="2020-12" db="EMBL/GenBank/DDBJ databases">
        <title>Concerted genomic and epigenomic changes stabilize Arabidopsis allopolyploids.</title>
        <authorList>
            <person name="Chen Z."/>
        </authorList>
    </citation>
    <scope>NUCLEOTIDE SEQUENCE [LARGE SCALE GENOMIC DNA]</scope>
    <source>
        <strain evidence="14">Allo738</strain>
        <tissue evidence="14">Leaf</tissue>
    </source>
</reference>
<feature type="compositionally biased region" description="Basic and acidic residues" evidence="12">
    <location>
        <begin position="51"/>
        <end position="62"/>
    </location>
</feature>
<dbReference type="GO" id="GO:0003887">
    <property type="term" value="F:DNA-directed DNA polymerase activity"/>
    <property type="evidence" value="ECO:0007669"/>
    <property type="project" value="UniProtKB-KW"/>
</dbReference>
<dbReference type="GO" id="GO:0003677">
    <property type="term" value="F:DNA binding"/>
    <property type="evidence" value="ECO:0007669"/>
    <property type="project" value="UniProtKB-KW"/>
</dbReference>
<keyword evidence="5" id="KW-0460">Magnesium</keyword>
<proteinExistence type="predicted"/>
<feature type="compositionally biased region" description="Basic residues" evidence="12">
    <location>
        <begin position="1"/>
        <end position="13"/>
    </location>
</feature>
<evidence type="ECO:0000256" key="2">
    <source>
        <dbReference type="ARBA" id="ARBA00022723"/>
    </source>
</evidence>
<dbReference type="GO" id="GO:0003964">
    <property type="term" value="F:RNA-directed DNA polymerase activity"/>
    <property type="evidence" value="ECO:0007669"/>
    <property type="project" value="UniProtKB-KW"/>
</dbReference>
<evidence type="ECO:0000256" key="4">
    <source>
        <dbReference type="ARBA" id="ARBA00022801"/>
    </source>
</evidence>
<keyword evidence="2" id="KW-0479">Metal-binding</keyword>
<feature type="domain" description="Integrase catalytic" evidence="13">
    <location>
        <begin position="560"/>
        <end position="724"/>
    </location>
</feature>
<dbReference type="PANTHER" id="PTHR37984:SF5">
    <property type="entry name" value="PROTEIN NYNRIN-LIKE"/>
    <property type="match status" value="1"/>
</dbReference>
<evidence type="ECO:0000313" key="14">
    <source>
        <dbReference type="EMBL" id="KAG7553079.1"/>
    </source>
</evidence>
<keyword evidence="15" id="KW-1185">Reference proteome</keyword>
<evidence type="ECO:0000256" key="5">
    <source>
        <dbReference type="ARBA" id="ARBA00022842"/>
    </source>
</evidence>
<evidence type="ECO:0000256" key="1">
    <source>
        <dbReference type="ARBA" id="ARBA00022670"/>
    </source>
</evidence>
<keyword evidence="9" id="KW-0238">DNA-binding</keyword>
<dbReference type="InterPro" id="IPR056924">
    <property type="entry name" value="SH3_Tf2-1"/>
</dbReference>
<accession>A0A8T1Z5E4</accession>
<evidence type="ECO:0000256" key="10">
    <source>
        <dbReference type="ARBA" id="ARBA00023172"/>
    </source>
</evidence>
<keyword evidence="7" id="KW-0695">RNA-directed DNA polymerase</keyword>
<feature type="region of interest" description="Disordered" evidence="12">
    <location>
        <begin position="1"/>
        <end position="30"/>
    </location>
</feature>
<keyword evidence="4" id="KW-0378">Hydrolase</keyword>
<feature type="region of interest" description="Disordered" evidence="12">
    <location>
        <begin position="51"/>
        <end position="73"/>
    </location>
</feature>
<comment type="caution">
    <text evidence="14">The sequence shown here is derived from an EMBL/GenBank/DDBJ whole genome shotgun (WGS) entry which is preliminary data.</text>
</comment>
<evidence type="ECO:0000256" key="6">
    <source>
        <dbReference type="ARBA" id="ARBA00022908"/>
    </source>
</evidence>
<dbReference type="GO" id="GO:0004190">
    <property type="term" value="F:aspartic-type endopeptidase activity"/>
    <property type="evidence" value="ECO:0007669"/>
    <property type="project" value="UniProtKB-KW"/>
</dbReference>
<dbReference type="PANTHER" id="PTHR37984">
    <property type="entry name" value="PROTEIN CBG26694"/>
    <property type="match status" value="1"/>
</dbReference>
<dbReference type="GO" id="GO:0046872">
    <property type="term" value="F:metal ion binding"/>
    <property type="evidence" value="ECO:0007669"/>
    <property type="project" value="UniProtKB-KW"/>
</dbReference>
<protein>
    <submittedName>
        <fullName evidence="14">Ribonuclease H-like superfamily</fullName>
    </submittedName>
</protein>
<keyword evidence="6" id="KW-0229">DNA integration</keyword>
<evidence type="ECO:0000256" key="3">
    <source>
        <dbReference type="ARBA" id="ARBA00022750"/>
    </source>
</evidence>
<keyword evidence="3" id="KW-0064">Aspartyl protease</keyword>
<evidence type="ECO:0000256" key="9">
    <source>
        <dbReference type="ARBA" id="ARBA00023125"/>
    </source>
</evidence>
<keyword evidence="8" id="KW-0548">Nucleotidyltransferase</keyword>
<gene>
    <name evidence="14" type="ORF">ISN45_Aa06g036430</name>
</gene>
<feature type="coiled-coil region" evidence="11">
    <location>
        <begin position="745"/>
        <end position="772"/>
    </location>
</feature>
<dbReference type="InterPro" id="IPR050951">
    <property type="entry name" value="Retrovirus_Pol_polyprotein"/>
</dbReference>
<evidence type="ECO:0000256" key="7">
    <source>
        <dbReference type="ARBA" id="ARBA00022918"/>
    </source>
</evidence>
<dbReference type="GO" id="GO:0015074">
    <property type="term" value="P:DNA integration"/>
    <property type="evidence" value="ECO:0007669"/>
    <property type="project" value="UniProtKB-KW"/>
</dbReference>
<keyword evidence="11" id="KW-0175">Coiled coil</keyword>
<evidence type="ECO:0000256" key="12">
    <source>
        <dbReference type="SAM" id="MobiDB-lite"/>
    </source>
</evidence>
<name>A0A8T1Z5E4_9BRAS</name>
<evidence type="ECO:0000256" key="11">
    <source>
        <dbReference type="SAM" id="Coils"/>
    </source>
</evidence>
<dbReference type="Pfam" id="PF17921">
    <property type="entry name" value="Integrase_H2C2"/>
    <property type="match status" value="1"/>
</dbReference>
<dbReference type="InterPro" id="IPR041588">
    <property type="entry name" value="Integrase_H2C2"/>
</dbReference>
<dbReference type="Pfam" id="PF24626">
    <property type="entry name" value="SH3_Tf2-1"/>
    <property type="match status" value="1"/>
</dbReference>
<dbReference type="InterPro" id="IPR001584">
    <property type="entry name" value="Integrase_cat-core"/>
</dbReference>
<organism evidence="14 15">
    <name type="scientific">Arabidopsis thaliana x Arabidopsis arenosa</name>
    <dbReference type="NCBI Taxonomy" id="1240361"/>
    <lineage>
        <taxon>Eukaryota</taxon>
        <taxon>Viridiplantae</taxon>
        <taxon>Streptophyta</taxon>
        <taxon>Embryophyta</taxon>
        <taxon>Tracheophyta</taxon>
        <taxon>Spermatophyta</taxon>
        <taxon>Magnoliopsida</taxon>
        <taxon>eudicotyledons</taxon>
        <taxon>Gunneridae</taxon>
        <taxon>Pentapetalae</taxon>
        <taxon>rosids</taxon>
        <taxon>malvids</taxon>
        <taxon>Brassicales</taxon>
        <taxon>Brassicaceae</taxon>
        <taxon>Camelineae</taxon>
        <taxon>Arabidopsis</taxon>
    </lineage>
</organism>
<dbReference type="GO" id="GO:0006310">
    <property type="term" value="P:DNA recombination"/>
    <property type="evidence" value="ECO:0007669"/>
    <property type="project" value="UniProtKB-KW"/>
</dbReference>
<dbReference type="EMBL" id="JAEFBK010000011">
    <property type="protein sequence ID" value="KAG7553079.1"/>
    <property type="molecule type" value="Genomic_DNA"/>
</dbReference>
<keyword evidence="8" id="KW-0808">Transferase</keyword>
<dbReference type="Proteomes" id="UP000694240">
    <property type="component" value="Chromosome 11"/>
</dbReference>
<dbReference type="FunFam" id="1.10.340.70:FF:000001">
    <property type="entry name" value="Retrovirus-related Pol polyprotein from transposon gypsy-like Protein"/>
    <property type="match status" value="1"/>
</dbReference>
<dbReference type="GO" id="GO:0006508">
    <property type="term" value="P:proteolysis"/>
    <property type="evidence" value="ECO:0007669"/>
    <property type="project" value="UniProtKB-KW"/>
</dbReference>
<keyword evidence="10" id="KW-0233">DNA recombination</keyword>
<evidence type="ECO:0000256" key="8">
    <source>
        <dbReference type="ARBA" id="ARBA00022932"/>
    </source>
</evidence>
<evidence type="ECO:0000313" key="15">
    <source>
        <dbReference type="Proteomes" id="UP000694240"/>
    </source>
</evidence>
<dbReference type="PROSITE" id="PS50994">
    <property type="entry name" value="INTEGRASE"/>
    <property type="match status" value="1"/>
</dbReference>